<proteinExistence type="predicted"/>
<keyword evidence="2" id="KW-0326">Glycosidase</keyword>
<dbReference type="Gene3D" id="1.50.10.10">
    <property type="match status" value="1"/>
</dbReference>
<dbReference type="Pfam" id="PF07470">
    <property type="entry name" value="Glyco_hydro_88"/>
    <property type="match status" value="1"/>
</dbReference>
<keyword evidence="3" id="KW-1185">Reference proteome</keyword>
<dbReference type="Proteomes" id="UP000319143">
    <property type="component" value="Unassembled WGS sequence"/>
</dbReference>
<accession>A0A5C6DAZ5</accession>
<dbReference type="EC" id="3.2.1.172" evidence="2"/>
<evidence type="ECO:0000256" key="1">
    <source>
        <dbReference type="ARBA" id="ARBA00022801"/>
    </source>
</evidence>
<dbReference type="PANTHER" id="PTHR33886:SF8">
    <property type="entry name" value="UNSATURATED RHAMNOGALACTURONAN HYDROLASE (EUROFUNG)"/>
    <property type="match status" value="1"/>
</dbReference>
<protein>
    <submittedName>
        <fullName evidence="2">Unsaturated rhamnogalacturonyl hydrolase YesR</fullName>
        <ecNumber evidence="2">3.2.1.172</ecNumber>
    </submittedName>
</protein>
<dbReference type="InterPro" id="IPR008928">
    <property type="entry name" value="6-hairpin_glycosidase_sf"/>
</dbReference>
<comment type="caution">
    <text evidence="2">The sequence shown here is derived from an EMBL/GenBank/DDBJ whole genome shotgun (WGS) entry which is preliminary data.</text>
</comment>
<dbReference type="GO" id="GO:0102211">
    <property type="term" value="F:unsaturated rhamnogalacturonyl hydrolase activity"/>
    <property type="evidence" value="ECO:0007669"/>
    <property type="project" value="UniProtKB-EC"/>
</dbReference>
<dbReference type="InterPro" id="IPR010905">
    <property type="entry name" value="Glyco_hydro_88"/>
</dbReference>
<organism evidence="2 3">
    <name type="scientific">Novipirellula artificiosorum</name>
    <dbReference type="NCBI Taxonomy" id="2528016"/>
    <lineage>
        <taxon>Bacteria</taxon>
        <taxon>Pseudomonadati</taxon>
        <taxon>Planctomycetota</taxon>
        <taxon>Planctomycetia</taxon>
        <taxon>Pirellulales</taxon>
        <taxon>Pirellulaceae</taxon>
        <taxon>Novipirellula</taxon>
    </lineage>
</organism>
<dbReference type="SUPFAM" id="SSF48208">
    <property type="entry name" value="Six-hairpin glycosidases"/>
    <property type="match status" value="1"/>
</dbReference>
<gene>
    <name evidence="2" type="primary">yesR</name>
    <name evidence="2" type="ORF">Poly41_59270</name>
</gene>
<reference evidence="2 3" key="1">
    <citation type="submission" date="2019-02" db="EMBL/GenBank/DDBJ databases">
        <title>Deep-cultivation of Planctomycetes and their phenomic and genomic characterization uncovers novel biology.</title>
        <authorList>
            <person name="Wiegand S."/>
            <person name="Jogler M."/>
            <person name="Boedeker C."/>
            <person name="Pinto D."/>
            <person name="Vollmers J."/>
            <person name="Rivas-Marin E."/>
            <person name="Kohn T."/>
            <person name="Peeters S.H."/>
            <person name="Heuer A."/>
            <person name="Rast P."/>
            <person name="Oberbeckmann S."/>
            <person name="Bunk B."/>
            <person name="Jeske O."/>
            <person name="Meyerdierks A."/>
            <person name="Storesund J.E."/>
            <person name="Kallscheuer N."/>
            <person name="Luecker S."/>
            <person name="Lage O.M."/>
            <person name="Pohl T."/>
            <person name="Merkel B.J."/>
            <person name="Hornburger P."/>
            <person name="Mueller R.-W."/>
            <person name="Bruemmer F."/>
            <person name="Labrenz M."/>
            <person name="Spormann A.M."/>
            <person name="Op Den Camp H."/>
            <person name="Overmann J."/>
            <person name="Amann R."/>
            <person name="Jetten M.S.M."/>
            <person name="Mascher T."/>
            <person name="Medema M.H."/>
            <person name="Devos D.P."/>
            <person name="Kaster A.-K."/>
            <person name="Ovreas L."/>
            <person name="Rohde M."/>
            <person name="Galperin M.Y."/>
            <person name="Jogler C."/>
        </authorList>
    </citation>
    <scope>NUCLEOTIDE SEQUENCE [LARGE SCALE GENOMIC DNA]</scope>
    <source>
        <strain evidence="2 3">Poly41</strain>
    </source>
</reference>
<evidence type="ECO:0000313" key="2">
    <source>
        <dbReference type="EMBL" id="TWU32039.1"/>
    </source>
</evidence>
<dbReference type="EMBL" id="SJPV01000014">
    <property type="protein sequence ID" value="TWU32039.1"/>
    <property type="molecule type" value="Genomic_DNA"/>
</dbReference>
<dbReference type="InterPro" id="IPR052043">
    <property type="entry name" value="PolySaccharide_Degr_Enz"/>
</dbReference>
<dbReference type="AlphaFoldDB" id="A0A5C6DAZ5"/>
<dbReference type="PANTHER" id="PTHR33886">
    <property type="entry name" value="UNSATURATED RHAMNOGALACTURONAN HYDROLASE (EUROFUNG)"/>
    <property type="match status" value="1"/>
</dbReference>
<dbReference type="InterPro" id="IPR012341">
    <property type="entry name" value="6hp_glycosidase-like_sf"/>
</dbReference>
<keyword evidence="1 2" id="KW-0378">Hydrolase</keyword>
<sequence length="247" mass="28496">MRSTWYSGVIEAYHATADPTYLNQALQWAEKHQWKIGKERSGFNRLFCAMTWAELHLLDPNPMKIVPTIDGLRIDLPYAPEVGKVWYSHEPNPTDVRHVYADSLYAAPLFAMLYKATGDQKYLDFLNDAFWNVTDVILDKDEALYYRDPSYIGIESPNGEKILWSRGNGWVFAGLPRLLKHLPKDAPNYDRYVDLYRRMAKSLAARQQDDGFWRSNLDDPWHYTMPESSGTALAAGLLLDNPVLIHR</sequence>
<evidence type="ECO:0000313" key="3">
    <source>
        <dbReference type="Proteomes" id="UP000319143"/>
    </source>
</evidence>
<name>A0A5C6DAZ5_9BACT</name>
<dbReference type="GO" id="GO:0005975">
    <property type="term" value="P:carbohydrate metabolic process"/>
    <property type="evidence" value="ECO:0007669"/>
    <property type="project" value="InterPro"/>
</dbReference>